<accession>A0A1C7P5E5</accession>
<dbReference type="Proteomes" id="UP000093111">
    <property type="component" value="Unassembled WGS sequence"/>
</dbReference>
<dbReference type="AlphaFoldDB" id="A0A1C7P5E5"/>
<protein>
    <recommendedName>
        <fullName evidence="3">PAS domain-containing protein</fullName>
    </recommendedName>
</protein>
<reference evidence="1 2" key="1">
    <citation type="journal article" date="2016" name="Syst. Appl. Microbiol.">
        <title>Pararhizobium polonicum sp. nov. isolated from tumors on stone fruit rootstocks.</title>
        <authorList>
            <person name="Pulawska J."/>
            <person name="Kuzmanovic N."/>
            <person name="Willems A."/>
            <person name="Pothier J.F."/>
        </authorList>
    </citation>
    <scope>NUCLEOTIDE SEQUENCE [LARGE SCALE GENOMIC DNA]</scope>
    <source>
        <strain evidence="1 2">F5.1</strain>
    </source>
</reference>
<evidence type="ECO:0000313" key="2">
    <source>
        <dbReference type="Proteomes" id="UP000093111"/>
    </source>
</evidence>
<name>A0A1C7P5E5_9HYPH</name>
<gene>
    <name evidence="1" type="ORF">ADU59_08710</name>
</gene>
<dbReference type="OrthoDB" id="8480244at2"/>
<evidence type="ECO:0000313" key="1">
    <source>
        <dbReference type="EMBL" id="OBZ96401.1"/>
    </source>
</evidence>
<dbReference type="EMBL" id="LGLV01000005">
    <property type="protein sequence ID" value="OBZ96401.1"/>
    <property type="molecule type" value="Genomic_DNA"/>
</dbReference>
<dbReference type="RefSeq" id="WP_083198172.1">
    <property type="nucleotide sequence ID" value="NZ_LGLV01000005.1"/>
</dbReference>
<keyword evidence="2" id="KW-1185">Reference proteome</keyword>
<organism evidence="1 2">
    <name type="scientific">Pararhizobium polonicum</name>
    <dbReference type="NCBI Taxonomy" id="1612624"/>
    <lineage>
        <taxon>Bacteria</taxon>
        <taxon>Pseudomonadati</taxon>
        <taxon>Pseudomonadota</taxon>
        <taxon>Alphaproteobacteria</taxon>
        <taxon>Hyphomicrobiales</taxon>
        <taxon>Rhizobiaceae</taxon>
        <taxon>Rhizobium/Agrobacterium group</taxon>
        <taxon>Pararhizobium</taxon>
    </lineage>
</organism>
<dbReference type="PATRIC" id="fig|1612624.7.peg.1827"/>
<dbReference type="STRING" id="1612624.ADU59_08710"/>
<proteinExistence type="predicted"/>
<comment type="caution">
    <text evidence="1">The sequence shown here is derived from an EMBL/GenBank/DDBJ whole genome shotgun (WGS) entry which is preliminary data.</text>
</comment>
<dbReference type="InterPro" id="IPR009922">
    <property type="entry name" value="DUF1457"/>
</dbReference>
<evidence type="ECO:0008006" key="3">
    <source>
        <dbReference type="Google" id="ProtNLM"/>
    </source>
</evidence>
<dbReference type="Pfam" id="PF07310">
    <property type="entry name" value="PAS_5"/>
    <property type="match status" value="1"/>
</dbReference>
<sequence>MRSKTAIEIYAYWDELRGHRDVPARSQIEPAHIRNILADLFILEKTPRGDIRFRLAGTRVCALFARELRGSTFDALWLAEQTGRLARIAADVMTQKAPVVLSASALAGTADRLPTEIILLPLRSPDGSVDRIIGALAPLSRPHWLDATPVNFLDLGGIRVLDIEKTNLFLQNRPEIPLPARAPHPSEQGIAGAIRRVLHLRVFEGGRQD</sequence>
<dbReference type="PIRSF" id="PIRSF031878">
    <property type="entry name" value="UCP031878"/>
    <property type="match status" value="1"/>
</dbReference>